<dbReference type="EMBL" id="BDQK01000005">
    <property type="protein sequence ID" value="GBF80008.1"/>
    <property type="molecule type" value="Genomic_DNA"/>
</dbReference>
<sequence length="69" mass="7934">MHGSGGSTRKLKQSKHTSTKLHRNVFKIDLTNQPKYVSKKVLNQVSQILKTILRLTNKRINFLDDSLTK</sequence>
<proteinExistence type="predicted"/>
<evidence type="ECO:0000313" key="3">
    <source>
        <dbReference type="Proteomes" id="UP000287247"/>
    </source>
</evidence>
<evidence type="ECO:0000256" key="1">
    <source>
        <dbReference type="SAM" id="MobiDB-lite"/>
    </source>
</evidence>
<dbReference type="Proteomes" id="UP000287247">
    <property type="component" value="Unassembled WGS sequence"/>
</dbReference>
<comment type="caution">
    <text evidence="2">The sequence shown here is derived from an EMBL/GenBank/DDBJ whole genome shotgun (WGS) entry which is preliminary data.</text>
</comment>
<organism evidence="2 3">
    <name type="scientific">Aphanothece sacrum FPU1</name>
    <dbReference type="NCBI Taxonomy" id="1920663"/>
    <lineage>
        <taxon>Bacteria</taxon>
        <taxon>Bacillati</taxon>
        <taxon>Cyanobacteriota</taxon>
        <taxon>Cyanophyceae</taxon>
        <taxon>Oscillatoriophycideae</taxon>
        <taxon>Chroococcales</taxon>
        <taxon>Aphanothecaceae</taxon>
        <taxon>Aphanothece</taxon>
    </lineage>
</organism>
<gene>
    <name evidence="2" type="ORF">AsFPU1_1409</name>
</gene>
<accession>A0A401IFF5</accession>
<protein>
    <submittedName>
        <fullName evidence="2">FAD binding domain-containing protein</fullName>
    </submittedName>
</protein>
<feature type="compositionally biased region" description="Basic residues" evidence="1">
    <location>
        <begin position="9"/>
        <end position="20"/>
    </location>
</feature>
<feature type="region of interest" description="Disordered" evidence="1">
    <location>
        <begin position="1"/>
        <end position="20"/>
    </location>
</feature>
<dbReference type="AlphaFoldDB" id="A0A401IFF5"/>
<evidence type="ECO:0000313" key="2">
    <source>
        <dbReference type="EMBL" id="GBF80008.1"/>
    </source>
</evidence>
<reference evidence="3" key="1">
    <citation type="submission" date="2017-05" db="EMBL/GenBank/DDBJ databases">
        <title>Physiological properties and genetic analysis related to exopolysaccharide production of fresh-water unicellular cyanobacterium Aphanothece sacrum, Suizenji Nori, that has been cultured as a food source in Japan.</title>
        <authorList>
            <person name="Kanesaki Y."/>
            <person name="Yoshikawa S."/>
            <person name="Ohki K."/>
        </authorList>
    </citation>
    <scope>NUCLEOTIDE SEQUENCE [LARGE SCALE GENOMIC DNA]</scope>
    <source>
        <strain evidence="3">FPU1</strain>
    </source>
</reference>
<name>A0A401IFF5_APHSA</name>
<keyword evidence="3" id="KW-1185">Reference proteome</keyword>